<comment type="caution">
    <text evidence="1">The sequence shown here is derived from an EMBL/GenBank/DDBJ whole genome shotgun (WGS) entry which is preliminary data.</text>
</comment>
<dbReference type="EMBL" id="BAABKY010000002">
    <property type="protein sequence ID" value="GAA5077085.1"/>
    <property type="molecule type" value="Genomic_DNA"/>
</dbReference>
<keyword evidence="2" id="KW-1185">Reference proteome</keyword>
<proteinExistence type="predicted"/>
<protein>
    <submittedName>
        <fullName evidence="1">Uncharacterized protein</fullName>
    </submittedName>
</protein>
<gene>
    <name evidence="1" type="ORF">GCM10025759_22620</name>
</gene>
<dbReference type="Proteomes" id="UP001501083">
    <property type="component" value="Unassembled WGS sequence"/>
</dbReference>
<evidence type="ECO:0000313" key="1">
    <source>
        <dbReference type="EMBL" id="GAA5077085.1"/>
    </source>
</evidence>
<reference evidence="2" key="1">
    <citation type="journal article" date="2019" name="Int. J. Syst. Evol. Microbiol.">
        <title>The Global Catalogue of Microorganisms (GCM) 10K type strain sequencing project: providing services to taxonomists for standard genome sequencing and annotation.</title>
        <authorList>
            <consortium name="The Broad Institute Genomics Platform"/>
            <consortium name="The Broad Institute Genome Sequencing Center for Infectious Disease"/>
            <person name="Wu L."/>
            <person name="Ma J."/>
        </authorList>
    </citation>
    <scope>NUCLEOTIDE SEQUENCE [LARGE SCALE GENOMIC DNA]</scope>
    <source>
        <strain evidence="2">JCM 19212</strain>
    </source>
</reference>
<name>A0ABP9LF18_9GAMM</name>
<sequence length="65" mass="6746">MGVSDAPLSLAAFGGLSLSHKGRGNTRLSLLPLREKVARSAGRGALHPNLLQWPALPSIPLPALP</sequence>
<accession>A0ABP9LF18</accession>
<evidence type="ECO:0000313" key="2">
    <source>
        <dbReference type="Proteomes" id="UP001501083"/>
    </source>
</evidence>
<organism evidence="1 2">
    <name type="scientific">Lysobacter panacisoli</name>
    <dbReference type="NCBI Taxonomy" id="1255263"/>
    <lineage>
        <taxon>Bacteria</taxon>
        <taxon>Pseudomonadati</taxon>
        <taxon>Pseudomonadota</taxon>
        <taxon>Gammaproteobacteria</taxon>
        <taxon>Lysobacterales</taxon>
        <taxon>Lysobacteraceae</taxon>
        <taxon>Lysobacter</taxon>
    </lineage>
</organism>